<accession>A0A8J2ZLQ2</accession>
<dbReference type="InterPro" id="IPR007059">
    <property type="entry name" value="DmsC"/>
</dbReference>
<comment type="caution">
    <text evidence="2">The sequence shown here is derived from an EMBL/GenBank/DDBJ whole genome shotgun (WGS) entry which is preliminary data.</text>
</comment>
<feature type="transmembrane region" description="Helical" evidence="1">
    <location>
        <begin position="7"/>
        <end position="26"/>
    </location>
</feature>
<feature type="transmembrane region" description="Helical" evidence="1">
    <location>
        <begin position="231"/>
        <end position="249"/>
    </location>
</feature>
<feature type="transmembrane region" description="Helical" evidence="1">
    <location>
        <begin position="255"/>
        <end position="274"/>
    </location>
</feature>
<dbReference type="Proteomes" id="UP000617145">
    <property type="component" value="Unassembled WGS sequence"/>
</dbReference>
<dbReference type="RefSeq" id="WP_188790964.1">
    <property type="nucleotide sequence ID" value="NZ_BMJV01000006.1"/>
</dbReference>
<dbReference type="GO" id="GO:0005886">
    <property type="term" value="C:plasma membrane"/>
    <property type="evidence" value="ECO:0007669"/>
    <property type="project" value="TreeGrafter"/>
</dbReference>
<dbReference type="GO" id="GO:0009390">
    <property type="term" value="C:dimethyl sulfoxide reductase complex"/>
    <property type="evidence" value="ECO:0007669"/>
    <property type="project" value="TreeGrafter"/>
</dbReference>
<keyword evidence="1" id="KW-0812">Transmembrane</keyword>
<protein>
    <submittedName>
        <fullName evidence="2">DMSO reductase</fullName>
    </submittedName>
</protein>
<evidence type="ECO:0000256" key="1">
    <source>
        <dbReference type="SAM" id="Phobius"/>
    </source>
</evidence>
<name>A0A8J2ZLQ2_9RHOB</name>
<feature type="transmembrane region" description="Helical" evidence="1">
    <location>
        <begin position="32"/>
        <end position="58"/>
    </location>
</feature>
<proteinExistence type="predicted"/>
<dbReference type="Gene3D" id="1.20.1630.10">
    <property type="entry name" value="Formate dehydrogenase/DMSO reductase domain"/>
    <property type="match status" value="1"/>
</dbReference>
<evidence type="ECO:0000313" key="3">
    <source>
        <dbReference type="Proteomes" id="UP000617145"/>
    </source>
</evidence>
<evidence type="ECO:0000313" key="2">
    <source>
        <dbReference type="EMBL" id="GGG78296.1"/>
    </source>
</evidence>
<reference evidence="2" key="2">
    <citation type="submission" date="2020-09" db="EMBL/GenBank/DDBJ databases">
        <authorList>
            <person name="Sun Q."/>
            <person name="Zhou Y."/>
        </authorList>
    </citation>
    <scope>NUCLEOTIDE SEQUENCE</scope>
    <source>
        <strain evidence="2">CGMCC 1.15762</strain>
    </source>
</reference>
<dbReference type="EMBL" id="BMJV01000006">
    <property type="protein sequence ID" value="GGG78296.1"/>
    <property type="molecule type" value="Genomic_DNA"/>
</dbReference>
<organism evidence="2 3">
    <name type="scientific">Salipiger pallidus</name>
    <dbReference type="NCBI Taxonomy" id="1775170"/>
    <lineage>
        <taxon>Bacteria</taxon>
        <taxon>Pseudomonadati</taxon>
        <taxon>Pseudomonadota</taxon>
        <taxon>Alphaproteobacteria</taxon>
        <taxon>Rhodobacterales</taxon>
        <taxon>Roseobacteraceae</taxon>
        <taxon>Salipiger</taxon>
    </lineage>
</organism>
<feature type="transmembrane region" description="Helical" evidence="1">
    <location>
        <begin position="159"/>
        <end position="176"/>
    </location>
</feature>
<gene>
    <name evidence="2" type="ORF">GCM10011415_29090</name>
</gene>
<dbReference type="PANTHER" id="PTHR38095:SF1">
    <property type="entry name" value="ANAEROBIC DIMETHYL SULFOXIDE REDUCTASE CHAIN YNFH"/>
    <property type="match status" value="1"/>
</dbReference>
<keyword evidence="1" id="KW-0472">Membrane</keyword>
<sequence length="289" mass="31134">MNPAKSLISFTTLSGLGFGLLFWLGVDPSPPTGWIAAVFFVIAFALTLGGLASSALHLRRPERALRAFTQWRSSWLSREAWLAVAALMASGAHGLALTLGAPILPLGWLAALLALGTVGATAMIYTQLRTVPRWHHWSTPVLFLALALTGGALLSGRIVIASVLLAALAVLQVWVWHDGDKRFARSGTTLGTATGLGSQGTPRALFPPHTGDNYLLSEMVHVVGRRHARKLRVIAILLMSLIPIVLLQLPMPHVFGLIALVSHVVGVLVSRWLFFAEAEHVVGLYYGRR</sequence>
<dbReference type="GO" id="GO:0019645">
    <property type="term" value="P:anaerobic electron transport chain"/>
    <property type="evidence" value="ECO:0007669"/>
    <property type="project" value="InterPro"/>
</dbReference>
<feature type="transmembrane region" description="Helical" evidence="1">
    <location>
        <begin position="106"/>
        <end position="125"/>
    </location>
</feature>
<dbReference type="Pfam" id="PF04976">
    <property type="entry name" value="DmsC"/>
    <property type="match status" value="1"/>
</dbReference>
<dbReference type="GO" id="GO:0009389">
    <property type="term" value="F:dimethyl sulfoxide reductase activity"/>
    <property type="evidence" value="ECO:0007669"/>
    <property type="project" value="TreeGrafter"/>
</dbReference>
<dbReference type="PANTHER" id="PTHR38095">
    <property type="entry name" value="ANAEROBIC DIMETHYL SULFOXIDE REDUCTASE CHAIN YNFH"/>
    <property type="match status" value="1"/>
</dbReference>
<feature type="transmembrane region" description="Helical" evidence="1">
    <location>
        <begin position="79"/>
        <end position="100"/>
    </location>
</feature>
<dbReference type="AlphaFoldDB" id="A0A8J2ZLQ2"/>
<keyword evidence="1" id="KW-1133">Transmembrane helix</keyword>
<keyword evidence="3" id="KW-1185">Reference proteome</keyword>
<reference evidence="2" key="1">
    <citation type="journal article" date="2014" name="Int. J. Syst. Evol. Microbiol.">
        <title>Complete genome sequence of Corynebacterium casei LMG S-19264T (=DSM 44701T), isolated from a smear-ripened cheese.</title>
        <authorList>
            <consortium name="US DOE Joint Genome Institute (JGI-PGF)"/>
            <person name="Walter F."/>
            <person name="Albersmeier A."/>
            <person name="Kalinowski J."/>
            <person name="Ruckert C."/>
        </authorList>
    </citation>
    <scope>NUCLEOTIDE SEQUENCE</scope>
    <source>
        <strain evidence="2">CGMCC 1.15762</strain>
    </source>
</reference>
<feature type="transmembrane region" description="Helical" evidence="1">
    <location>
        <begin position="137"/>
        <end position="153"/>
    </location>
</feature>